<dbReference type="Pfam" id="PF06835">
    <property type="entry name" value="LptC"/>
    <property type="match status" value="1"/>
</dbReference>
<dbReference type="AlphaFoldDB" id="A0A0S3PUY3"/>
<keyword evidence="4" id="KW-1185">Reference proteome</keyword>
<organism evidence="3 4">
    <name type="scientific">Variibacter gotjawalensis</name>
    <dbReference type="NCBI Taxonomy" id="1333996"/>
    <lineage>
        <taxon>Bacteria</taxon>
        <taxon>Pseudomonadati</taxon>
        <taxon>Pseudomonadota</taxon>
        <taxon>Alphaproteobacteria</taxon>
        <taxon>Hyphomicrobiales</taxon>
        <taxon>Nitrobacteraceae</taxon>
        <taxon>Variibacter</taxon>
    </lineage>
</organism>
<dbReference type="InterPro" id="IPR010664">
    <property type="entry name" value="LipoPS_assembly_LptC-rel"/>
</dbReference>
<proteinExistence type="predicted"/>
<dbReference type="OrthoDB" id="7873824at2"/>
<gene>
    <name evidence="3" type="ORF">GJW-30_1_02314</name>
</gene>
<sequence>MQLEQRYSAGDQTWRSDRGTARGRSFRSARRHSRWVRLLRYALPGIVGVVVVGYALFSWLNPFAALPENASAANMVISGTRVTMDLPKLAGYTRDGRHYELVATAATQDLKKPSLIELKDIRAKVEMRNGNSVDVRAAAGLYDTKAETVAMQDDVYVVSSSGTEIRLKEAMIDMRKGHVLSQRPVEVMLTNGRINAQGLEVSESGAVMNFTGGVAVEMNNAVPLAVSEGAR</sequence>
<feature type="transmembrane region" description="Helical" evidence="2">
    <location>
        <begin position="38"/>
        <end position="60"/>
    </location>
</feature>
<feature type="region of interest" description="Disordered" evidence="1">
    <location>
        <begin position="1"/>
        <end position="25"/>
    </location>
</feature>
<dbReference type="Proteomes" id="UP000236884">
    <property type="component" value="Chromosome"/>
</dbReference>
<dbReference type="InterPro" id="IPR026265">
    <property type="entry name" value="LptC"/>
</dbReference>
<evidence type="ECO:0000256" key="2">
    <source>
        <dbReference type="SAM" id="Phobius"/>
    </source>
</evidence>
<dbReference type="EMBL" id="AP014946">
    <property type="protein sequence ID" value="BAT59781.1"/>
    <property type="molecule type" value="Genomic_DNA"/>
</dbReference>
<evidence type="ECO:0000313" key="4">
    <source>
        <dbReference type="Proteomes" id="UP000236884"/>
    </source>
</evidence>
<dbReference type="Gene3D" id="2.60.450.10">
    <property type="entry name" value="Lipopolysaccharide (LPS) transport protein A like domain"/>
    <property type="match status" value="1"/>
</dbReference>
<accession>A0A0S3PUY3</accession>
<dbReference type="GO" id="GO:0005886">
    <property type="term" value="C:plasma membrane"/>
    <property type="evidence" value="ECO:0007669"/>
    <property type="project" value="InterPro"/>
</dbReference>
<reference evidence="3 4" key="1">
    <citation type="submission" date="2015-08" db="EMBL/GenBank/DDBJ databases">
        <title>Investigation of the bacterial diversity of lava forest soil.</title>
        <authorList>
            <person name="Lee J.S."/>
        </authorList>
    </citation>
    <scope>NUCLEOTIDE SEQUENCE [LARGE SCALE GENOMIC DNA]</scope>
    <source>
        <strain evidence="3 4">GJW-30</strain>
    </source>
</reference>
<keyword evidence="2" id="KW-1133">Transmembrane helix</keyword>
<protein>
    <submittedName>
        <fullName evidence="3">Lipopolysaccharide-assembly, LptC-related</fullName>
    </submittedName>
</protein>
<dbReference type="NCBIfam" id="TIGR04409">
    <property type="entry name" value="LptC_YrbK"/>
    <property type="match status" value="1"/>
</dbReference>
<dbReference type="GO" id="GO:0015221">
    <property type="term" value="F:lipopolysaccharide transmembrane transporter activity"/>
    <property type="evidence" value="ECO:0007669"/>
    <property type="project" value="InterPro"/>
</dbReference>
<keyword evidence="2" id="KW-0812">Transmembrane</keyword>
<dbReference type="RefSeq" id="WP_096355424.1">
    <property type="nucleotide sequence ID" value="NZ_AP014946.1"/>
</dbReference>
<dbReference type="KEGG" id="vgo:GJW-30_1_02314"/>
<evidence type="ECO:0000313" key="3">
    <source>
        <dbReference type="EMBL" id="BAT59781.1"/>
    </source>
</evidence>
<keyword evidence="2" id="KW-0472">Membrane</keyword>
<name>A0A0S3PUY3_9BRAD</name>
<evidence type="ECO:0000256" key="1">
    <source>
        <dbReference type="SAM" id="MobiDB-lite"/>
    </source>
</evidence>